<gene>
    <name evidence="1" type="ORF">Fmac_000633</name>
</gene>
<proteinExistence type="predicted"/>
<sequence>MEKCSIGIVPIQKGDKLSEMQCPKNDLERKVMESIPYASVVGSLMYAQTCTRPDISFAFGILGRYQSNPGMDHWKAAKKVLRYLKGTNDYMLTYRKSNHFEVIGYSDSDYAGCVDSRKSTYGYVFMLARGAISWKSAKQSLIVTSTMEAEFVACFEATIHVLWLWNFISRLGIINSISKPLKIYCDNFAAIFFSKNDKYFKGAKHMDLKYLSVKEEVQKRKVSIEHIGTNL</sequence>
<reference evidence="1 2" key="1">
    <citation type="submission" date="2024-08" db="EMBL/GenBank/DDBJ databases">
        <title>Insights into the chromosomal genome structure of Flemingia macrophylla.</title>
        <authorList>
            <person name="Ding Y."/>
            <person name="Zhao Y."/>
            <person name="Bi W."/>
            <person name="Wu M."/>
            <person name="Zhao G."/>
            <person name="Gong Y."/>
            <person name="Li W."/>
            <person name="Zhang P."/>
        </authorList>
    </citation>
    <scope>NUCLEOTIDE SEQUENCE [LARGE SCALE GENOMIC DNA]</scope>
    <source>
        <strain evidence="1">DYQJB</strain>
        <tissue evidence="1">Leaf</tissue>
    </source>
</reference>
<dbReference type="CDD" id="cd09272">
    <property type="entry name" value="RNase_HI_RT_Ty1"/>
    <property type="match status" value="1"/>
</dbReference>
<dbReference type="PANTHER" id="PTHR11439">
    <property type="entry name" value="GAG-POL-RELATED RETROTRANSPOSON"/>
    <property type="match status" value="1"/>
</dbReference>
<evidence type="ECO:0000313" key="2">
    <source>
        <dbReference type="Proteomes" id="UP001603857"/>
    </source>
</evidence>
<dbReference type="EMBL" id="JBGMDY010000001">
    <property type="protein sequence ID" value="KAL2346633.1"/>
    <property type="molecule type" value="Genomic_DNA"/>
</dbReference>
<keyword evidence="2" id="KW-1185">Reference proteome</keyword>
<dbReference type="AlphaFoldDB" id="A0ABD1NET4"/>
<evidence type="ECO:0008006" key="3">
    <source>
        <dbReference type="Google" id="ProtNLM"/>
    </source>
</evidence>
<name>A0ABD1NET4_9FABA</name>
<organism evidence="1 2">
    <name type="scientific">Flemingia macrophylla</name>
    <dbReference type="NCBI Taxonomy" id="520843"/>
    <lineage>
        <taxon>Eukaryota</taxon>
        <taxon>Viridiplantae</taxon>
        <taxon>Streptophyta</taxon>
        <taxon>Embryophyta</taxon>
        <taxon>Tracheophyta</taxon>
        <taxon>Spermatophyta</taxon>
        <taxon>Magnoliopsida</taxon>
        <taxon>eudicotyledons</taxon>
        <taxon>Gunneridae</taxon>
        <taxon>Pentapetalae</taxon>
        <taxon>rosids</taxon>
        <taxon>fabids</taxon>
        <taxon>Fabales</taxon>
        <taxon>Fabaceae</taxon>
        <taxon>Papilionoideae</taxon>
        <taxon>50 kb inversion clade</taxon>
        <taxon>NPAAA clade</taxon>
        <taxon>indigoferoid/millettioid clade</taxon>
        <taxon>Phaseoleae</taxon>
        <taxon>Flemingia</taxon>
    </lineage>
</organism>
<evidence type="ECO:0000313" key="1">
    <source>
        <dbReference type="EMBL" id="KAL2346633.1"/>
    </source>
</evidence>
<comment type="caution">
    <text evidence="1">The sequence shown here is derived from an EMBL/GenBank/DDBJ whole genome shotgun (WGS) entry which is preliminary data.</text>
</comment>
<protein>
    <recommendedName>
        <fullName evidence="3">Retrovirus-related Pol polyprotein from transposon TNT 1-94</fullName>
    </recommendedName>
</protein>
<dbReference type="PANTHER" id="PTHR11439:SF467">
    <property type="entry name" value="INTEGRASE CATALYTIC DOMAIN-CONTAINING PROTEIN"/>
    <property type="match status" value="1"/>
</dbReference>
<accession>A0ABD1NET4</accession>
<dbReference type="Proteomes" id="UP001603857">
    <property type="component" value="Unassembled WGS sequence"/>
</dbReference>